<evidence type="ECO:0000313" key="2">
    <source>
        <dbReference type="Proteomes" id="UP001635788"/>
    </source>
</evidence>
<protein>
    <submittedName>
        <fullName evidence="1">Uncharacterized protein</fullName>
    </submittedName>
</protein>
<reference evidence="1 2" key="1">
    <citation type="submission" date="2024-12" db="EMBL/GenBank/DDBJ databases">
        <authorList>
            <person name="Alaofin S."/>
            <person name="Velasco D."/>
            <person name="Li D."/>
            <person name="Baldwin T."/>
            <person name="Liu Z."/>
            <person name="Schachterle J.K."/>
        </authorList>
    </citation>
    <scope>NUCLEOTIDE SEQUENCE [LARGE SCALE GENOMIC DNA]</scope>
    <source>
        <strain evidence="1 2">B1</strain>
    </source>
</reference>
<dbReference type="Proteomes" id="UP001635788">
    <property type="component" value="Unassembled WGS sequence"/>
</dbReference>
<comment type="caution">
    <text evidence="1">The sequence shown here is derived from an EMBL/GenBank/DDBJ whole genome shotgun (WGS) entry which is preliminary data.</text>
</comment>
<keyword evidence="2" id="KW-1185">Reference proteome</keyword>
<name>A0ABW9KVW5_XANCT</name>
<dbReference type="RefSeq" id="WP_157291364.1">
    <property type="nucleotide sequence ID" value="NZ_JBKAMQ010000002.1"/>
</dbReference>
<organism evidence="1 2">
    <name type="scientific">Xanthomonas translucens pv. translucens</name>
    <dbReference type="NCBI Taxonomy" id="134875"/>
    <lineage>
        <taxon>Bacteria</taxon>
        <taxon>Pseudomonadati</taxon>
        <taxon>Pseudomonadota</taxon>
        <taxon>Gammaproteobacteria</taxon>
        <taxon>Lysobacterales</taxon>
        <taxon>Lysobacteraceae</taxon>
        <taxon>Xanthomonas</taxon>
        <taxon>Xanthomonas translucens group</taxon>
    </lineage>
</organism>
<accession>A0ABW9KVW5</accession>
<sequence>MFRKLLILDIDSDTNVRNTEQGVEVEALLDDRRSAAHRHDAGRPVWLRPHA</sequence>
<gene>
    <name evidence="1" type="ORF">ACK3FC_05325</name>
</gene>
<evidence type="ECO:0000313" key="1">
    <source>
        <dbReference type="EMBL" id="MFN6506670.1"/>
    </source>
</evidence>
<dbReference type="EMBL" id="JBKAMQ010000002">
    <property type="protein sequence ID" value="MFN6506670.1"/>
    <property type="molecule type" value="Genomic_DNA"/>
</dbReference>
<proteinExistence type="predicted"/>